<reference evidence="9 10" key="1">
    <citation type="submission" date="2017-02" db="EMBL/GenBank/DDBJ databases">
        <authorList>
            <person name="Peterson S.W."/>
        </authorList>
    </citation>
    <scope>NUCLEOTIDE SEQUENCE [LARGE SCALE GENOMIC DNA]</scope>
    <source>
        <strain evidence="9 10">ATCC BAA-1030</strain>
    </source>
</reference>
<dbReference type="CDD" id="cd05403">
    <property type="entry name" value="NT_KNTase_like"/>
    <property type="match status" value="1"/>
</dbReference>
<gene>
    <name evidence="9" type="ORF">SAMN02745116_01719</name>
</gene>
<accession>A0A1T4PAA4</accession>
<dbReference type="AlphaFoldDB" id="A0A1T4PAA4"/>
<dbReference type="RefSeq" id="WP_078807650.1">
    <property type="nucleotide sequence ID" value="NZ_FUXI01000019.1"/>
</dbReference>
<name>A0A1T4PAA4_9ENTE</name>
<dbReference type="InterPro" id="IPR041633">
    <property type="entry name" value="Polbeta"/>
</dbReference>
<dbReference type="GO" id="GO:0016779">
    <property type="term" value="F:nucleotidyltransferase activity"/>
    <property type="evidence" value="ECO:0007669"/>
    <property type="project" value="UniProtKB-KW"/>
</dbReference>
<keyword evidence="5" id="KW-0547">Nucleotide-binding</keyword>
<dbReference type="PANTHER" id="PTHR33571:SF14">
    <property type="entry name" value="PROTEIN ADENYLYLTRANSFERASE MJ0435-RELATED"/>
    <property type="match status" value="1"/>
</dbReference>
<dbReference type="SUPFAM" id="SSF81301">
    <property type="entry name" value="Nucleotidyltransferase"/>
    <property type="match status" value="1"/>
</dbReference>
<evidence type="ECO:0000256" key="7">
    <source>
        <dbReference type="ARBA" id="ARBA00022842"/>
    </source>
</evidence>
<evidence type="ECO:0000313" key="9">
    <source>
        <dbReference type="EMBL" id="SJZ88321.1"/>
    </source>
</evidence>
<sequence>MVYTIEEIKEKVKPIAEKYEIQELYLFGSYARGQADEKSDLDFVYKPKKSVLEFYRMFDSFSNELSSAFGLLVDVISLDSVEKAKLPIMIEIKNNFEKEKVALI</sequence>
<dbReference type="EMBL" id="FUXI01000019">
    <property type="protein sequence ID" value="SJZ88321.1"/>
    <property type="molecule type" value="Genomic_DNA"/>
</dbReference>
<comment type="cofactor">
    <cofactor evidence="1">
        <name>Mg(2+)</name>
        <dbReference type="ChEBI" id="CHEBI:18420"/>
    </cofactor>
</comment>
<evidence type="ECO:0000256" key="2">
    <source>
        <dbReference type="ARBA" id="ARBA00022679"/>
    </source>
</evidence>
<evidence type="ECO:0000259" key="8">
    <source>
        <dbReference type="Pfam" id="PF18765"/>
    </source>
</evidence>
<evidence type="ECO:0000256" key="4">
    <source>
        <dbReference type="ARBA" id="ARBA00022723"/>
    </source>
</evidence>
<dbReference type="GO" id="GO:0046872">
    <property type="term" value="F:metal ion binding"/>
    <property type="evidence" value="ECO:0007669"/>
    <property type="project" value="UniProtKB-KW"/>
</dbReference>
<keyword evidence="10" id="KW-1185">Reference proteome</keyword>
<keyword evidence="6" id="KW-0067">ATP-binding</keyword>
<keyword evidence="7" id="KW-0460">Magnesium</keyword>
<feature type="domain" description="Polymerase beta nucleotidyltransferase" evidence="8">
    <location>
        <begin position="10"/>
        <end position="81"/>
    </location>
</feature>
<organism evidence="9 10">
    <name type="scientific">Pilibacter termitis</name>
    <dbReference type="NCBI Taxonomy" id="263852"/>
    <lineage>
        <taxon>Bacteria</taxon>
        <taxon>Bacillati</taxon>
        <taxon>Bacillota</taxon>
        <taxon>Bacilli</taxon>
        <taxon>Lactobacillales</taxon>
        <taxon>Enterococcaceae</taxon>
        <taxon>Pilibacter</taxon>
    </lineage>
</organism>
<evidence type="ECO:0000256" key="6">
    <source>
        <dbReference type="ARBA" id="ARBA00022840"/>
    </source>
</evidence>
<dbReference type="OrthoDB" id="9809668at2"/>
<dbReference type="PANTHER" id="PTHR33571">
    <property type="entry name" value="SSL8005 PROTEIN"/>
    <property type="match status" value="1"/>
</dbReference>
<dbReference type="STRING" id="263852.SAMN02745116_01719"/>
<evidence type="ECO:0000313" key="10">
    <source>
        <dbReference type="Proteomes" id="UP000190328"/>
    </source>
</evidence>
<keyword evidence="4" id="KW-0479">Metal-binding</keyword>
<evidence type="ECO:0000256" key="5">
    <source>
        <dbReference type="ARBA" id="ARBA00022741"/>
    </source>
</evidence>
<dbReference type="InterPro" id="IPR052038">
    <property type="entry name" value="Type-VII_TA_antitoxin"/>
</dbReference>
<dbReference type="InterPro" id="IPR043519">
    <property type="entry name" value="NT_sf"/>
</dbReference>
<dbReference type="Pfam" id="PF18765">
    <property type="entry name" value="Polbeta"/>
    <property type="match status" value="1"/>
</dbReference>
<dbReference type="GO" id="GO:0005524">
    <property type="term" value="F:ATP binding"/>
    <property type="evidence" value="ECO:0007669"/>
    <property type="project" value="UniProtKB-KW"/>
</dbReference>
<dbReference type="Gene3D" id="3.30.460.10">
    <property type="entry name" value="Beta Polymerase, domain 2"/>
    <property type="match status" value="1"/>
</dbReference>
<protein>
    <recommendedName>
        <fullName evidence="8">Polymerase beta nucleotidyltransferase domain-containing protein</fullName>
    </recommendedName>
</protein>
<keyword evidence="2" id="KW-0808">Transferase</keyword>
<proteinExistence type="predicted"/>
<keyword evidence="3" id="KW-0548">Nucleotidyltransferase</keyword>
<evidence type="ECO:0000256" key="3">
    <source>
        <dbReference type="ARBA" id="ARBA00022695"/>
    </source>
</evidence>
<evidence type="ECO:0000256" key="1">
    <source>
        <dbReference type="ARBA" id="ARBA00001946"/>
    </source>
</evidence>
<dbReference type="Proteomes" id="UP000190328">
    <property type="component" value="Unassembled WGS sequence"/>
</dbReference>